<feature type="compositionally biased region" description="Polar residues" evidence="1">
    <location>
        <begin position="136"/>
        <end position="175"/>
    </location>
</feature>
<feature type="region of interest" description="Disordered" evidence="1">
    <location>
        <begin position="94"/>
        <end position="179"/>
    </location>
</feature>
<dbReference type="EMBL" id="KZ308550">
    <property type="protein sequence ID" value="KAG8231329.1"/>
    <property type="molecule type" value="Genomic_DNA"/>
</dbReference>
<dbReference type="Gene3D" id="2.30.30.140">
    <property type="match status" value="1"/>
</dbReference>
<evidence type="ECO:0000313" key="4">
    <source>
        <dbReference type="Proteomes" id="UP000792457"/>
    </source>
</evidence>
<dbReference type="CDD" id="cd05836">
    <property type="entry name" value="PWWP_GLYR1"/>
    <property type="match status" value="1"/>
</dbReference>
<accession>A0A8K0KBW4</accession>
<dbReference type="Proteomes" id="UP000792457">
    <property type="component" value="Unassembled WGS sequence"/>
</dbReference>
<dbReference type="Gene3D" id="3.40.50.720">
    <property type="entry name" value="NAD(P)-binding Rossmann-like Domain"/>
    <property type="match status" value="1"/>
</dbReference>
<dbReference type="InterPro" id="IPR036291">
    <property type="entry name" value="NAD(P)-bd_dom_sf"/>
</dbReference>
<protein>
    <recommendedName>
        <fullName evidence="2">PWWP domain-containing protein</fullName>
    </recommendedName>
</protein>
<dbReference type="InterPro" id="IPR000313">
    <property type="entry name" value="PWWP_dom"/>
</dbReference>
<dbReference type="AlphaFoldDB" id="A0A8K0KBW4"/>
<dbReference type="GO" id="GO:0050661">
    <property type="term" value="F:NADP binding"/>
    <property type="evidence" value="ECO:0007669"/>
    <property type="project" value="InterPro"/>
</dbReference>
<reference evidence="3" key="1">
    <citation type="submission" date="2013-04" db="EMBL/GenBank/DDBJ databases">
        <authorList>
            <person name="Qu J."/>
            <person name="Murali S.C."/>
            <person name="Bandaranaike D."/>
            <person name="Bellair M."/>
            <person name="Blankenburg K."/>
            <person name="Chao H."/>
            <person name="Dinh H."/>
            <person name="Doddapaneni H."/>
            <person name="Downs B."/>
            <person name="Dugan-Rocha S."/>
            <person name="Elkadiri S."/>
            <person name="Gnanaolivu R.D."/>
            <person name="Hernandez B."/>
            <person name="Javaid M."/>
            <person name="Jayaseelan J.C."/>
            <person name="Lee S."/>
            <person name="Li M."/>
            <person name="Ming W."/>
            <person name="Munidasa M."/>
            <person name="Muniz J."/>
            <person name="Nguyen L."/>
            <person name="Ongeri F."/>
            <person name="Osuji N."/>
            <person name="Pu L.-L."/>
            <person name="Puazo M."/>
            <person name="Qu C."/>
            <person name="Quiroz J."/>
            <person name="Raj R."/>
            <person name="Weissenberger G."/>
            <person name="Xin Y."/>
            <person name="Zou X."/>
            <person name="Han Y."/>
            <person name="Richards S."/>
            <person name="Worley K."/>
            <person name="Muzny D."/>
            <person name="Gibbs R."/>
        </authorList>
    </citation>
    <scope>NUCLEOTIDE SEQUENCE</scope>
    <source>
        <strain evidence="3">Sampled in the wild</strain>
    </source>
</reference>
<evidence type="ECO:0000259" key="2">
    <source>
        <dbReference type="PROSITE" id="PS50812"/>
    </source>
</evidence>
<dbReference type="Pfam" id="PF00855">
    <property type="entry name" value="PWWP"/>
    <property type="match status" value="1"/>
</dbReference>
<dbReference type="InterPro" id="IPR006115">
    <property type="entry name" value="6PGDH_NADP-bd"/>
</dbReference>
<feature type="compositionally biased region" description="Basic and acidic residues" evidence="1">
    <location>
        <begin position="106"/>
        <end position="131"/>
    </location>
</feature>
<dbReference type="PANTHER" id="PTHR12550">
    <property type="entry name" value="HEPATOMA-DERIVED GROWTH FACTOR-RELATED"/>
    <property type="match status" value="1"/>
</dbReference>
<dbReference type="SMART" id="SM00293">
    <property type="entry name" value="PWWP"/>
    <property type="match status" value="1"/>
</dbReference>
<evidence type="ECO:0000256" key="1">
    <source>
        <dbReference type="SAM" id="MobiDB-lite"/>
    </source>
</evidence>
<evidence type="ECO:0000313" key="3">
    <source>
        <dbReference type="EMBL" id="KAG8231329.1"/>
    </source>
</evidence>
<keyword evidence="4" id="KW-1185">Reference proteome</keyword>
<dbReference type="SUPFAM" id="SSF63748">
    <property type="entry name" value="Tudor/PWWP/MBT"/>
    <property type="match status" value="1"/>
</dbReference>
<dbReference type="PROSITE" id="PS50812">
    <property type="entry name" value="PWWP"/>
    <property type="match status" value="1"/>
</dbReference>
<dbReference type="PANTHER" id="PTHR12550:SF70">
    <property type="entry name" value="JIL-1 ANCHORING AND STABILIZING PROTEIN, ISOFORM A"/>
    <property type="match status" value="1"/>
</dbReference>
<name>A0A8K0KBW4_LADFU</name>
<gene>
    <name evidence="3" type="ORF">J437_LFUL011722</name>
</gene>
<feature type="domain" description="PWWP" evidence="2">
    <location>
        <begin position="7"/>
        <end position="66"/>
    </location>
</feature>
<proteinExistence type="predicted"/>
<organism evidence="3 4">
    <name type="scientific">Ladona fulva</name>
    <name type="common">Scarce chaser dragonfly</name>
    <name type="synonym">Libellula fulva</name>
    <dbReference type="NCBI Taxonomy" id="123851"/>
    <lineage>
        <taxon>Eukaryota</taxon>
        <taxon>Metazoa</taxon>
        <taxon>Ecdysozoa</taxon>
        <taxon>Arthropoda</taxon>
        <taxon>Hexapoda</taxon>
        <taxon>Insecta</taxon>
        <taxon>Pterygota</taxon>
        <taxon>Palaeoptera</taxon>
        <taxon>Odonata</taxon>
        <taxon>Epiprocta</taxon>
        <taxon>Anisoptera</taxon>
        <taxon>Libelluloidea</taxon>
        <taxon>Libellulidae</taxon>
        <taxon>Ladona</taxon>
    </lineage>
</organism>
<dbReference type="SUPFAM" id="SSF51735">
    <property type="entry name" value="NAD(P)-binding Rossmann-fold domains"/>
    <property type="match status" value="1"/>
</dbReference>
<reference evidence="3" key="2">
    <citation type="submission" date="2017-10" db="EMBL/GenBank/DDBJ databases">
        <title>Ladona fulva Genome sequencing and assembly.</title>
        <authorList>
            <person name="Murali S."/>
            <person name="Richards S."/>
            <person name="Bandaranaike D."/>
            <person name="Bellair M."/>
            <person name="Blankenburg K."/>
            <person name="Chao H."/>
            <person name="Dinh H."/>
            <person name="Doddapaneni H."/>
            <person name="Dugan-Rocha S."/>
            <person name="Elkadiri S."/>
            <person name="Gnanaolivu R."/>
            <person name="Hernandez B."/>
            <person name="Skinner E."/>
            <person name="Javaid M."/>
            <person name="Lee S."/>
            <person name="Li M."/>
            <person name="Ming W."/>
            <person name="Munidasa M."/>
            <person name="Muniz J."/>
            <person name="Nguyen L."/>
            <person name="Hughes D."/>
            <person name="Osuji N."/>
            <person name="Pu L.-L."/>
            <person name="Puazo M."/>
            <person name="Qu C."/>
            <person name="Quiroz J."/>
            <person name="Raj R."/>
            <person name="Weissenberger G."/>
            <person name="Xin Y."/>
            <person name="Zou X."/>
            <person name="Han Y."/>
            <person name="Worley K."/>
            <person name="Muzny D."/>
            <person name="Gibbs R."/>
        </authorList>
    </citation>
    <scope>NUCLEOTIDE SEQUENCE</scope>
    <source>
        <strain evidence="3">Sampled in the wild</strain>
    </source>
</reference>
<dbReference type="Pfam" id="PF03446">
    <property type="entry name" value="NAD_binding_2"/>
    <property type="match status" value="1"/>
</dbReference>
<dbReference type="OrthoDB" id="21615at2759"/>
<dbReference type="InterPro" id="IPR035501">
    <property type="entry name" value="GLYR1_PWWP"/>
</dbReference>
<sequence length="267" mass="29889">MERSLKIGDLVWAKMKGFSPWPGRVASPAKDMKRPVSKKHSSFIYFFGTKNYAWIEDVNIKPYKPFRDQFVKTNKSAVFRDAVEEVEDLLRKMDSEGVDMDDPDAEFNRLRKSVNEQKKETKPKIRKDHPPKAATKRTNSESSSGPTTPSKRVRSNSLNEDQISGMNSITSTPAATHSPRRGVVSNLLDRPTSVARPETPPLDLEKVSNTLKEKNILPSSLKFGFLGLGIMGSGIVKNLLNSGHSVIVWNRTPEKVNDLTPKSLNLV</sequence>
<comment type="caution">
    <text evidence="3">The sequence shown here is derived from an EMBL/GenBank/DDBJ whole genome shotgun (WGS) entry which is preliminary data.</text>
</comment>
<feature type="compositionally biased region" description="Acidic residues" evidence="1">
    <location>
        <begin position="96"/>
        <end position="105"/>
    </location>
</feature>